<protein>
    <recommendedName>
        <fullName evidence="3">DUF1800 domain-containing protein</fullName>
    </recommendedName>
</protein>
<sequence length="569" mass="66287">MRNSHALIRWISILFISLLLTNCGGGGSGAGTTGTTSGGTTTTTGGGTTSTTTDDEFSRSEYKGLTFYYKNMPSSDYTLNQLTNAEFNALNESQKLQVADKLLSTLFFGYPLKALQEKIDSGNFIDTVKNGLDEETTDKEWLENYILDEDKFTQYDRWNEPQAITILSRFYAMKNLDSYFFKNWVAYILTQTIMFSPAYELESTHTPNISRVYNRLVTMLGVDSGMRYIAYVHMMSEDNWRRFRSPEDNGREMMEIFTLDQDDKHVPIAGQALKNWKLNTDSDTLEVSLNQNTQPLQLFGTTIYNGDDFYRELAKSDAFTKGVTKRLVDFFFPETSDTKKQQITDTLVASKPETWQDILLQIVFSEEYLLHTHRAKSTEETFYSLAKKMNYKHRKSTIAYFKEGLEEMHQATMKYKLGKLKRVPLDTLSFAYYHKYIREQVLLRRSNPEKTDDFSAWDRQGWSDDFIANDNFNLDSNNDITSLNTFVNYLFKATIAREATNEELKLFRDHMIESRDGKRLFRYEFNLFTTNDDAQKQTKQREEHKRNITFIVLDYISRLDMTYTQREVK</sequence>
<dbReference type="AlphaFoldDB" id="A0A1W1B9R5"/>
<dbReference type="EMBL" id="FPHD01000007">
    <property type="protein sequence ID" value="SFV50217.1"/>
    <property type="molecule type" value="Genomic_DNA"/>
</dbReference>
<gene>
    <name evidence="2" type="ORF">MNB_SV-8-433</name>
</gene>
<feature type="region of interest" description="Disordered" evidence="1">
    <location>
        <begin position="29"/>
        <end position="56"/>
    </location>
</feature>
<reference evidence="2" key="1">
    <citation type="submission" date="2016-10" db="EMBL/GenBank/DDBJ databases">
        <authorList>
            <person name="de Groot N.N."/>
        </authorList>
    </citation>
    <scope>NUCLEOTIDE SEQUENCE</scope>
</reference>
<name>A0A1W1B9R5_9ZZZZ</name>
<evidence type="ECO:0000313" key="2">
    <source>
        <dbReference type="EMBL" id="SFV50217.1"/>
    </source>
</evidence>
<evidence type="ECO:0008006" key="3">
    <source>
        <dbReference type="Google" id="ProtNLM"/>
    </source>
</evidence>
<feature type="compositionally biased region" description="Low complexity" evidence="1">
    <location>
        <begin position="33"/>
        <end position="43"/>
    </location>
</feature>
<proteinExistence type="predicted"/>
<organism evidence="2">
    <name type="scientific">hydrothermal vent metagenome</name>
    <dbReference type="NCBI Taxonomy" id="652676"/>
    <lineage>
        <taxon>unclassified sequences</taxon>
        <taxon>metagenomes</taxon>
        <taxon>ecological metagenomes</taxon>
    </lineage>
</organism>
<accession>A0A1W1B9R5</accession>
<evidence type="ECO:0000256" key="1">
    <source>
        <dbReference type="SAM" id="MobiDB-lite"/>
    </source>
</evidence>